<feature type="transmembrane region" description="Helical" evidence="1">
    <location>
        <begin position="50"/>
        <end position="68"/>
    </location>
</feature>
<feature type="transmembrane region" description="Helical" evidence="1">
    <location>
        <begin position="20"/>
        <end position="43"/>
    </location>
</feature>
<evidence type="ECO:0000313" key="2">
    <source>
        <dbReference type="EMBL" id="QHT31620.1"/>
    </source>
</evidence>
<accession>A0A6C0ETM3</accession>
<protein>
    <submittedName>
        <fullName evidence="2">Uncharacterized protein</fullName>
    </submittedName>
</protein>
<evidence type="ECO:0000256" key="1">
    <source>
        <dbReference type="SAM" id="Phobius"/>
    </source>
</evidence>
<dbReference type="AlphaFoldDB" id="A0A6C0ETM3"/>
<proteinExistence type="predicted"/>
<name>A0A6C0ETM3_9ZZZZ</name>
<dbReference type="EMBL" id="MN738924">
    <property type="protein sequence ID" value="QHT31620.1"/>
    <property type="molecule type" value="Genomic_DNA"/>
</dbReference>
<keyword evidence="1" id="KW-0812">Transmembrane</keyword>
<organism evidence="2">
    <name type="scientific">viral metagenome</name>
    <dbReference type="NCBI Taxonomy" id="1070528"/>
    <lineage>
        <taxon>unclassified sequences</taxon>
        <taxon>metagenomes</taxon>
        <taxon>organismal metagenomes</taxon>
    </lineage>
</organism>
<keyword evidence="1" id="KW-0472">Membrane</keyword>
<keyword evidence="1" id="KW-1133">Transmembrane helix</keyword>
<reference evidence="2" key="1">
    <citation type="journal article" date="2020" name="Nature">
        <title>Giant virus diversity and host interactions through global metagenomics.</title>
        <authorList>
            <person name="Schulz F."/>
            <person name="Roux S."/>
            <person name="Paez-Espino D."/>
            <person name="Jungbluth S."/>
            <person name="Walsh D.A."/>
            <person name="Denef V.J."/>
            <person name="McMahon K.D."/>
            <person name="Konstantinidis K.T."/>
            <person name="Eloe-Fadrosh E.A."/>
            <person name="Kyrpides N.C."/>
            <person name="Woyke T."/>
        </authorList>
    </citation>
    <scope>NUCLEOTIDE SEQUENCE</scope>
    <source>
        <strain evidence="2">GVMAG-M-3300009155-48</strain>
    </source>
</reference>
<sequence>MENKTLDALFGPLNKKYCLWFYILSVLGFVFLVIALALTLYIGISKRKGIDFYVQMLIGSLAYVIFYFQNRLLYSMCVSAI</sequence>